<evidence type="ECO:0000313" key="2">
    <source>
        <dbReference type="Proteomes" id="UP001056120"/>
    </source>
</evidence>
<dbReference type="Proteomes" id="UP001056120">
    <property type="component" value="Linkage Group LG07"/>
</dbReference>
<comment type="caution">
    <text evidence="1">The sequence shown here is derived from an EMBL/GenBank/DDBJ whole genome shotgun (WGS) entry which is preliminary data.</text>
</comment>
<protein>
    <submittedName>
        <fullName evidence="1">Uncharacterized protein</fullName>
    </submittedName>
</protein>
<accession>A0ACB9IV51</accession>
<reference evidence="2" key="1">
    <citation type="journal article" date="2022" name="Mol. Ecol. Resour.">
        <title>The genomes of chicory, endive, great burdock and yacon provide insights into Asteraceae palaeo-polyploidization history and plant inulin production.</title>
        <authorList>
            <person name="Fan W."/>
            <person name="Wang S."/>
            <person name="Wang H."/>
            <person name="Wang A."/>
            <person name="Jiang F."/>
            <person name="Liu H."/>
            <person name="Zhao H."/>
            <person name="Xu D."/>
            <person name="Zhang Y."/>
        </authorList>
    </citation>
    <scope>NUCLEOTIDE SEQUENCE [LARGE SCALE GENOMIC DNA]</scope>
    <source>
        <strain evidence="2">cv. Yunnan</strain>
    </source>
</reference>
<sequence>MEAGFGTSMVGVVGSSFRFSSGSTVGVEGVDFGVVFGANAGIGVVFQIIGRPAVMAGNASKQYSSKRAEFMGGNLKTAFNFKEKMQSEGIYMVGNQTNVAKPGQPKKVLSVEGL</sequence>
<organism evidence="1 2">
    <name type="scientific">Smallanthus sonchifolius</name>
    <dbReference type="NCBI Taxonomy" id="185202"/>
    <lineage>
        <taxon>Eukaryota</taxon>
        <taxon>Viridiplantae</taxon>
        <taxon>Streptophyta</taxon>
        <taxon>Embryophyta</taxon>
        <taxon>Tracheophyta</taxon>
        <taxon>Spermatophyta</taxon>
        <taxon>Magnoliopsida</taxon>
        <taxon>eudicotyledons</taxon>
        <taxon>Gunneridae</taxon>
        <taxon>Pentapetalae</taxon>
        <taxon>asterids</taxon>
        <taxon>campanulids</taxon>
        <taxon>Asterales</taxon>
        <taxon>Asteraceae</taxon>
        <taxon>Asteroideae</taxon>
        <taxon>Heliantheae alliance</taxon>
        <taxon>Millerieae</taxon>
        <taxon>Smallanthus</taxon>
    </lineage>
</organism>
<name>A0ACB9IV51_9ASTR</name>
<evidence type="ECO:0000313" key="1">
    <source>
        <dbReference type="EMBL" id="KAI3811375.1"/>
    </source>
</evidence>
<reference evidence="1 2" key="2">
    <citation type="journal article" date="2022" name="Mol. Ecol. Resour.">
        <title>The genomes of chicory, endive, great burdock and yacon provide insights into Asteraceae paleo-polyploidization history and plant inulin production.</title>
        <authorList>
            <person name="Fan W."/>
            <person name="Wang S."/>
            <person name="Wang H."/>
            <person name="Wang A."/>
            <person name="Jiang F."/>
            <person name="Liu H."/>
            <person name="Zhao H."/>
            <person name="Xu D."/>
            <person name="Zhang Y."/>
        </authorList>
    </citation>
    <scope>NUCLEOTIDE SEQUENCE [LARGE SCALE GENOMIC DNA]</scope>
    <source>
        <strain evidence="2">cv. Yunnan</strain>
        <tissue evidence="1">Leaves</tissue>
    </source>
</reference>
<gene>
    <name evidence="1" type="ORF">L1987_21096</name>
</gene>
<keyword evidence="2" id="KW-1185">Reference proteome</keyword>
<dbReference type="EMBL" id="CM042024">
    <property type="protein sequence ID" value="KAI3811375.1"/>
    <property type="molecule type" value="Genomic_DNA"/>
</dbReference>
<proteinExistence type="predicted"/>